<dbReference type="GO" id="GO:0070677">
    <property type="term" value="F:rRNA (cytosine-2'-O-)-methyltransferase activity"/>
    <property type="evidence" value="ECO:0007669"/>
    <property type="project" value="UniProtKB-UniRule"/>
</dbReference>
<dbReference type="FunFam" id="3.30.950.10:FF:000002">
    <property type="entry name" value="Ribosomal RNA small subunit methyltransferase I"/>
    <property type="match status" value="1"/>
</dbReference>
<evidence type="ECO:0000256" key="2">
    <source>
        <dbReference type="ARBA" id="ARBA00022552"/>
    </source>
</evidence>
<dbReference type="GO" id="GO:0005737">
    <property type="term" value="C:cytoplasm"/>
    <property type="evidence" value="ECO:0007669"/>
    <property type="project" value="UniProtKB-SubCell"/>
</dbReference>
<dbReference type="CDD" id="cd11648">
    <property type="entry name" value="RsmI"/>
    <property type="match status" value="1"/>
</dbReference>
<keyword evidence="1 6" id="KW-0963">Cytoplasm</keyword>
<dbReference type="InterPro" id="IPR014776">
    <property type="entry name" value="4pyrrole_Mease_sub2"/>
</dbReference>
<organism evidence="9 10">
    <name type="scientific">Dialister pneumosintes</name>
    <dbReference type="NCBI Taxonomy" id="39950"/>
    <lineage>
        <taxon>Bacteria</taxon>
        <taxon>Bacillati</taxon>
        <taxon>Bacillota</taxon>
        <taxon>Negativicutes</taxon>
        <taxon>Veillonellales</taxon>
        <taxon>Veillonellaceae</taxon>
        <taxon>Dialister</taxon>
    </lineage>
</organism>
<proteinExistence type="inferred from homology"/>
<dbReference type="InterPro" id="IPR014777">
    <property type="entry name" value="4pyrrole_Mease_sub1"/>
</dbReference>
<evidence type="ECO:0000313" key="9">
    <source>
        <dbReference type="EMBL" id="AOH39605.1"/>
    </source>
</evidence>
<dbReference type="FunFam" id="3.40.1010.10:FF:000002">
    <property type="entry name" value="Ribosomal RNA small subunit methyltransferase I"/>
    <property type="match status" value="1"/>
</dbReference>
<dbReference type="KEGG" id="dpn:BCB69_01910"/>
<dbReference type="Gene3D" id="3.30.950.10">
    <property type="entry name" value="Methyltransferase, Cobalt-precorrin-4 Transmethylase, Domain 2"/>
    <property type="match status" value="1"/>
</dbReference>
<dbReference type="PANTHER" id="PTHR46111:SF1">
    <property type="entry name" value="RIBOSOMAL RNA SMALL SUBUNIT METHYLTRANSFERASE I"/>
    <property type="match status" value="1"/>
</dbReference>
<feature type="domain" description="RsmI HTH" evidence="8">
    <location>
        <begin position="243"/>
        <end position="284"/>
    </location>
</feature>
<dbReference type="EMBL" id="CP017037">
    <property type="protein sequence ID" value="AOH39605.1"/>
    <property type="molecule type" value="Genomic_DNA"/>
</dbReference>
<comment type="catalytic activity">
    <reaction evidence="6">
        <text>cytidine(1402) in 16S rRNA + S-adenosyl-L-methionine = 2'-O-methylcytidine(1402) in 16S rRNA + S-adenosyl-L-homocysteine + H(+)</text>
        <dbReference type="Rhea" id="RHEA:42924"/>
        <dbReference type="Rhea" id="RHEA-COMP:10285"/>
        <dbReference type="Rhea" id="RHEA-COMP:10286"/>
        <dbReference type="ChEBI" id="CHEBI:15378"/>
        <dbReference type="ChEBI" id="CHEBI:57856"/>
        <dbReference type="ChEBI" id="CHEBI:59789"/>
        <dbReference type="ChEBI" id="CHEBI:74495"/>
        <dbReference type="ChEBI" id="CHEBI:82748"/>
        <dbReference type="EC" id="2.1.1.198"/>
    </reaction>
</comment>
<dbReference type="EC" id="2.1.1.198" evidence="6"/>
<keyword evidence="5 6" id="KW-0949">S-adenosyl-L-methionine</keyword>
<accession>A0A1B3WF66</accession>
<sequence>MERGTYMFEIKAGTLYLVPTPIGNLSDMTERAISVLQQVDYIAAEDTRHSGILLKHLDIHVPMISYHEHNKNEMGPRLIKKLKDGLSIAQLSDAGMPVISDPGADLVKLALEAAIEVVPLPGPNAALTALIASGLDARQFTFIGFLPKTTAKSDKLIAQVKSLFMTLIFYEAPHRLKSTLKYLEKQLGNRNAVLARELTKKFETFSRGRLQTLIEQLEETPARGEYVVLIEGKTEQEIEQEEQAADWREYALELTKEMSLKEAARQAAKKYNLSRRNIYQYLLSTKNPLN</sequence>
<dbReference type="InterPro" id="IPR053910">
    <property type="entry name" value="RsmI_HTH"/>
</dbReference>
<dbReference type="InterPro" id="IPR018063">
    <property type="entry name" value="SAM_MeTrfase_RsmI_CS"/>
</dbReference>
<dbReference type="PIRSF" id="PIRSF005917">
    <property type="entry name" value="MTase_YraL"/>
    <property type="match status" value="1"/>
</dbReference>
<comment type="function">
    <text evidence="6">Catalyzes the 2'-O-methylation of the ribose of cytidine 1402 (C1402) in 16S rRNA.</text>
</comment>
<dbReference type="Pfam" id="PF23016">
    <property type="entry name" value="RsmI_C"/>
    <property type="match status" value="1"/>
</dbReference>
<gene>
    <name evidence="6" type="primary">rsmI</name>
    <name evidence="9" type="ORF">BCB69_01910</name>
</gene>
<comment type="subcellular location">
    <subcellularLocation>
        <location evidence="6">Cytoplasm</location>
    </subcellularLocation>
</comment>
<dbReference type="PANTHER" id="PTHR46111">
    <property type="entry name" value="RIBOSOMAL RNA SMALL SUBUNIT METHYLTRANSFERASE I"/>
    <property type="match status" value="1"/>
</dbReference>
<keyword evidence="3 6" id="KW-0489">Methyltransferase</keyword>
<evidence type="ECO:0000259" key="8">
    <source>
        <dbReference type="Pfam" id="PF23016"/>
    </source>
</evidence>
<dbReference type="InterPro" id="IPR000878">
    <property type="entry name" value="4pyrrol_Mease"/>
</dbReference>
<dbReference type="InterPro" id="IPR035996">
    <property type="entry name" value="4pyrrol_Methylase_sf"/>
</dbReference>
<dbReference type="PROSITE" id="PS01296">
    <property type="entry name" value="RSMI"/>
    <property type="match status" value="1"/>
</dbReference>
<feature type="domain" description="Tetrapyrrole methylase" evidence="7">
    <location>
        <begin position="14"/>
        <end position="213"/>
    </location>
</feature>
<evidence type="ECO:0000256" key="6">
    <source>
        <dbReference type="HAMAP-Rule" id="MF_01877"/>
    </source>
</evidence>
<keyword evidence="2 6" id="KW-0698">rRNA processing</keyword>
<evidence type="ECO:0000313" key="10">
    <source>
        <dbReference type="Proteomes" id="UP000094757"/>
    </source>
</evidence>
<protein>
    <recommendedName>
        <fullName evidence="6">Ribosomal RNA small subunit methyltransferase I</fullName>
        <ecNumber evidence="6">2.1.1.198</ecNumber>
    </recommendedName>
    <alternativeName>
        <fullName evidence="6">16S rRNA 2'-O-ribose C1402 methyltransferase</fullName>
    </alternativeName>
    <alternativeName>
        <fullName evidence="6">rRNA (cytidine-2'-O-)-methyltransferase RsmI</fullName>
    </alternativeName>
</protein>
<evidence type="ECO:0000256" key="3">
    <source>
        <dbReference type="ARBA" id="ARBA00022603"/>
    </source>
</evidence>
<dbReference type="InterPro" id="IPR008189">
    <property type="entry name" value="rRNA_ssu_MeTfrase_I"/>
</dbReference>
<evidence type="ECO:0000256" key="5">
    <source>
        <dbReference type="ARBA" id="ARBA00022691"/>
    </source>
</evidence>
<name>A0A1B3WF66_9FIRM</name>
<dbReference type="AlphaFoldDB" id="A0A1B3WF66"/>
<evidence type="ECO:0000256" key="4">
    <source>
        <dbReference type="ARBA" id="ARBA00022679"/>
    </source>
</evidence>
<evidence type="ECO:0000259" key="7">
    <source>
        <dbReference type="Pfam" id="PF00590"/>
    </source>
</evidence>
<dbReference type="HAMAP" id="MF_01877">
    <property type="entry name" value="16SrRNA_methyltr_I"/>
    <property type="match status" value="1"/>
</dbReference>
<dbReference type="Gene3D" id="3.40.1010.10">
    <property type="entry name" value="Cobalt-precorrin-4 Transmethylase, Domain 1"/>
    <property type="match status" value="1"/>
</dbReference>
<dbReference type="Pfam" id="PF00590">
    <property type="entry name" value="TP_methylase"/>
    <property type="match status" value="1"/>
</dbReference>
<dbReference type="NCBIfam" id="TIGR00096">
    <property type="entry name" value="16S rRNA (cytidine(1402)-2'-O)-methyltransferase"/>
    <property type="match status" value="1"/>
</dbReference>
<evidence type="ECO:0000256" key="1">
    <source>
        <dbReference type="ARBA" id="ARBA00022490"/>
    </source>
</evidence>
<dbReference type="SUPFAM" id="SSF53790">
    <property type="entry name" value="Tetrapyrrole methylase"/>
    <property type="match status" value="1"/>
</dbReference>
<dbReference type="STRING" id="39950.BCB69_01910"/>
<reference evidence="10" key="1">
    <citation type="submission" date="2016-08" db="EMBL/GenBank/DDBJ databases">
        <authorList>
            <person name="Holder M.E."/>
            <person name="Ajami N.J."/>
            <person name="Petrosino J.F."/>
        </authorList>
    </citation>
    <scope>NUCLEOTIDE SEQUENCE [LARGE SCALE GENOMIC DNA]</scope>
    <source>
        <strain evidence="10">F0677</strain>
    </source>
</reference>
<comment type="similarity">
    <text evidence="6">Belongs to the methyltransferase superfamily. RsmI family.</text>
</comment>
<dbReference type="Proteomes" id="UP000094757">
    <property type="component" value="Chromosome"/>
</dbReference>
<keyword evidence="4 6" id="KW-0808">Transferase</keyword>